<dbReference type="InterPro" id="IPR036736">
    <property type="entry name" value="ACP-like_sf"/>
</dbReference>
<proteinExistence type="predicted"/>
<dbReference type="InterPro" id="IPR020845">
    <property type="entry name" value="AMP-binding_CS"/>
</dbReference>
<dbReference type="GO" id="GO:0044550">
    <property type="term" value="P:secondary metabolite biosynthetic process"/>
    <property type="evidence" value="ECO:0007669"/>
    <property type="project" value="TreeGrafter"/>
</dbReference>
<evidence type="ECO:0000256" key="1">
    <source>
        <dbReference type="ARBA" id="ARBA00001957"/>
    </source>
</evidence>
<comment type="caution">
    <text evidence="4">The sequence shown here is derived from an EMBL/GenBank/DDBJ whole genome shotgun (WGS) entry which is preliminary data.</text>
</comment>
<dbReference type="Pfam" id="PF00550">
    <property type="entry name" value="PP-binding"/>
    <property type="match status" value="1"/>
</dbReference>
<dbReference type="SUPFAM" id="SSF47336">
    <property type="entry name" value="ACP-like"/>
    <property type="match status" value="1"/>
</dbReference>
<gene>
    <name evidence="4" type="ORF">BK648_20840</name>
</gene>
<name>A0A423EST4_9PSED</name>
<feature type="domain" description="Carrier" evidence="3">
    <location>
        <begin position="522"/>
        <end position="597"/>
    </location>
</feature>
<dbReference type="PROSITE" id="PS00455">
    <property type="entry name" value="AMP_BINDING"/>
    <property type="match status" value="1"/>
</dbReference>
<keyword evidence="2" id="KW-0596">Phosphopantetheine</keyword>
<dbReference type="PANTHER" id="PTHR45527:SF1">
    <property type="entry name" value="FATTY ACID SYNTHASE"/>
    <property type="match status" value="1"/>
</dbReference>
<dbReference type="EMBL" id="MOAY01000079">
    <property type="protein sequence ID" value="ROM39159.1"/>
    <property type="molecule type" value="Genomic_DNA"/>
</dbReference>
<evidence type="ECO:0000313" key="5">
    <source>
        <dbReference type="Proteomes" id="UP000284656"/>
    </source>
</evidence>
<dbReference type="InterPro" id="IPR000873">
    <property type="entry name" value="AMP-dep_synth/lig_dom"/>
</dbReference>
<dbReference type="PROSITE" id="PS50075">
    <property type="entry name" value="CARRIER"/>
    <property type="match status" value="1"/>
</dbReference>
<evidence type="ECO:0000256" key="2">
    <source>
        <dbReference type="ARBA" id="ARBA00022450"/>
    </source>
</evidence>
<dbReference type="PANTHER" id="PTHR45527">
    <property type="entry name" value="NONRIBOSOMAL PEPTIDE SYNTHETASE"/>
    <property type="match status" value="1"/>
</dbReference>
<accession>A0A423EST4</accession>
<dbReference type="CDD" id="cd17643">
    <property type="entry name" value="A_NRPS_Cytc1-like"/>
    <property type="match status" value="1"/>
</dbReference>
<dbReference type="Gene3D" id="3.30.300.30">
    <property type="match status" value="1"/>
</dbReference>
<dbReference type="Gene3D" id="1.10.1200.10">
    <property type="entry name" value="ACP-like"/>
    <property type="match status" value="1"/>
</dbReference>
<dbReference type="FunFam" id="3.40.50.12780:FF:000012">
    <property type="entry name" value="Non-ribosomal peptide synthetase"/>
    <property type="match status" value="1"/>
</dbReference>
<reference evidence="4 5" key="1">
    <citation type="submission" date="2016-10" db="EMBL/GenBank/DDBJ databases">
        <title>Comparative genome analysis of multiple Pseudomonas spp. focuses on biocontrol and plant growth promoting traits.</title>
        <authorList>
            <person name="Tao X.-Y."/>
            <person name="Taylor C.G."/>
        </authorList>
    </citation>
    <scope>NUCLEOTIDE SEQUENCE [LARGE SCALE GENOMIC DNA]</scope>
    <source>
        <strain evidence="4 5">29G9</strain>
    </source>
</reference>
<comment type="cofactor">
    <cofactor evidence="1">
        <name>pantetheine 4'-phosphate</name>
        <dbReference type="ChEBI" id="CHEBI:47942"/>
    </cofactor>
</comment>
<dbReference type="Pfam" id="PF13193">
    <property type="entry name" value="AMP-binding_C"/>
    <property type="match status" value="1"/>
</dbReference>
<dbReference type="InterPro" id="IPR009081">
    <property type="entry name" value="PP-bd_ACP"/>
</dbReference>
<dbReference type="InterPro" id="IPR010071">
    <property type="entry name" value="AA_adenyl_dom"/>
</dbReference>
<dbReference type="GO" id="GO:0031177">
    <property type="term" value="F:phosphopantetheine binding"/>
    <property type="evidence" value="ECO:0007669"/>
    <property type="project" value="TreeGrafter"/>
</dbReference>
<dbReference type="Proteomes" id="UP000284656">
    <property type="component" value="Unassembled WGS sequence"/>
</dbReference>
<dbReference type="RefSeq" id="WP_123717686.1">
    <property type="nucleotide sequence ID" value="NZ_MOAY01000079.1"/>
</dbReference>
<sequence length="602" mass="66028">MHSSVDKPATNSAETSSSSIEDLFTRIAAQTPEAIAISDRGRQVSYGTLCDCAWTLSKQLVDAGVGAGDFVALSLERGTDMICAMLATLMAGAAYIPVDPRYPSERRAFILDDSHAVALIKDSDESGKKGPRIDLIERTVERQAATSTHGRIAYVIYTSGSTGKPKGVMVTHHNVLRLFRSTADFFEFSSSDVWCGFHSPSFDFSVWEIWGALLHGGRHVIVPVETAKDPQQFAKLLFEQAVSVLNQTPSAFRNLIPSLVEQGIGADLRYVIFGGEKLDVAALRPWASKFGMDRPALINMYGITETTVHVTHKRLAPGELEQSDQSPVGTPLSDMQIRVVSASGETLSAGSAGVMHVGGEGVSAGYLRRELLTAERFYEAPDAEGVMRRWYDSGDIGMQLENGEFVCLGRADKQLKIRGFRIEPGEIESLLRNDPDVIDCVVSAADFASDDRRLIACIVVPHASLQSRDQILRRLKSLTESSLPTHMCPSRYFLGTEFLMTANGKLDIDAYVHQPQQHSPTSSEASVHELVRNVWAQLLKSESFTNDDEFFDQGGTSFTLIKMLQTINLIFDTHVRPDALSEGITVSRLAGLIHKQRQSKTA</sequence>
<dbReference type="NCBIfam" id="TIGR01733">
    <property type="entry name" value="AA-adenyl-dom"/>
    <property type="match status" value="1"/>
</dbReference>
<evidence type="ECO:0000259" key="3">
    <source>
        <dbReference type="PROSITE" id="PS50075"/>
    </source>
</evidence>
<dbReference type="GO" id="GO:0005737">
    <property type="term" value="C:cytoplasm"/>
    <property type="evidence" value="ECO:0007669"/>
    <property type="project" value="TreeGrafter"/>
</dbReference>
<dbReference type="Pfam" id="PF00501">
    <property type="entry name" value="AMP-binding"/>
    <property type="match status" value="1"/>
</dbReference>
<dbReference type="InterPro" id="IPR025110">
    <property type="entry name" value="AMP-bd_C"/>
</dbReference>
<dbReference type="InterPro" id="IPR042099">
    <property type="entry name" value="ANL_N_sf"/>
</dbReference>
<dbReference type="GO" id="GO:0043041">
    <property type="term" value="P:amino acid activation for nonribosomal peptide biosynthetic process"/>
    <property type="evidence" value="ECO:0007669"/>
    <property type="project" value="TreeGrafter"/>
</dbReference>
<organism evidence="4 5">
    <name type="scientific">Pseudomonas poae</name>
    <dbReference type="NCBI Taxonomy" id="200451"/>
    <lineage>
        <taxon>Bacteria</taxon>
        <taxon>Pseudomonadati</taxon>
        <taxon>Pseudomonadota</taxon>
        <taxon>Gammaproteobacteria</taxon>
        <taxon>Pseudomonadales</taxon>
        <taxon>Pseudomonadaceae</taxon>
        <taxon>Pseudomonas</taxon>
    </lineage>
</organism>
<dbReference type="Gene3D" id="3.40.50.12780">
    <property type="entry name" value="N-terminal domain of ligase-like"/>
    <property type="match status" value="1"/>
</dbReference>
<evidence type="ECO:0000313" key="4">
    <source>
        <dbReference type="EMBL" id="ROM39159.1"/>
    </source>
</evidence>
<dbReference type="SUPFAM" id="SSF56801">
    <property type="entry name" value="Acetyl-CoA synthetase-like"/>
    <property type="match status" value="1"/>
</dbReference>
<dbReference type="AlphaFoldDB" id="A0A423EST4"/>
<protein>
    <recommendedName>
        <fullName evidence="3">Carrier domain-containing protein</fullName>
    </recommendedName>
</protein>
<dbReference type="InterPro" id="IPR045851">
    <property type="entry name" value="AMP-bd_C_sf"/>
</dbReference>
<dbReference type="FunFam" id="3.40.50.980:FF:000002">
    <property type="entry name" value="Enterobactin synthetase component F"/>
    <property type="match status" value="1"/>
</dbReference>